<comment type="caution">
    <text evidence="1">The sequence shown here is derived from an EMBL/GenBank/DDBJ whole genome shotgun (WGS) entry which is preliminary data.</text>
</comment>
<dbReference type="Pfam" id="PF12372">
    <property type="entry name" value="Htt_N-HEAT"/>
    <property type="match status" value="1"/>
</dbReference>
<name>A0AA39HQT1_9BILA</name>
<evidence type="ECO:0000313" key="2">
    <source>
        <dbReference type="Proteomes" id="UP001175271"/>
    </source>
</evidence>
<evidence type="ECO:0008006" key="3">
    <source>
        <dbReference type="Google" id="ProtNLM"/>
    </source>
</evidence>
<dbReference type="PANTHER" id="PTHR10170">
    <property type="entry name" value="HUNTINGTON DISEASE PROTEIN"/>
    <property type="match status" value="1"/>
</dbReference>
<protein>
    <recommendedName>
        <fullName evidence="3">Huntingtin</fullName>
    </recommendedName>
</protein>
<proteinExistence type="predicted"/>
<dbReference type="InterPro" id="IPR024613">
    <property type="entry name" value="Huntingtin_N_HEAT_rpt-2"/>
</dbReference>
<dbReference type="InterPro" id="IPR048413">
    <property type="entry name" value="Htt_C-HEAT_rpt"/>
</dbReference>
<dbReference type="PANTHER" id="PTHR10170:SF10">
    <property type="entry name" value="HUNTINGTIN"/>
    <property type="match status" value="1"/>
</dbReference>
<dbReference type="EMBL" id="JAUCMV010000003">
    <property type="protein sequence ID" value="KAK0409785.1"/>
    <property type="molecule type" value="Genomic_DNA"/>
</dbReference>
<evidence type="ECO:0000313" key="1">
    <source>
        <dbReference type="EMBL" id="KAK0409785.1"/>
    </source>
</evidence>
<reference evidence="1" key="1">
    <citation type="submission" date="2023-06" db="EMBL/GenBank/DDBJ databases">
        <title>Genomic analysis of the entomopathogenic nematode Steinernema hermaphroditum.</title>
        <authorList>
            <person name="Schwarz E.M."/>
            <person name="Heppert J.K."/>
            <person name="Baniya A."/>
            <person name="Schwartz H.T."/>
            <person name="Tan C.-H."/>
            <person name="Antoshechkin I."/>
            <person name="Sternberg P.W."/>
            <person name="Goodrich-Blair H."/>
            <person name="Dillman A.R."/>
        </authorList>
    </citation>
    <scope>NUCLEOTIDE SEQUENCE</scope>
    <source>
        <strain evidence="1">PS9179</strain>
        <tissue evidence="1">Whole animal</tissue>
    </source>
</reference>
<gene>
    <name evidence="1" type="ORF">QR680_004756</name>
</gene>
<keyword evidence="2" id="KW-1185">Reference proteome</keyword>
<dbReference type="InterPro" id="IPR016024">
    <property type="entry name" value="ARM-type_fold"/>
</dbReference>
<dbReference type="GO" id="GO:0005737">
    <property type="term" value="C:cytoplasm"/>
    <property type="evidence" value="ECO:0007669"/>
    <property type="project" value="TreeGrafter"/>
</dbReference>
<dbReference type="InterPro" id="IPR028426">
    <property type="entry name" value="Huntingtin_fam"/>
</dbReference>
<dbReference type="Pfam" id="PF20927">
    <property type="entry name" value="Htt_C-HEAT"/>
    <property type="match status" value="2"/>
</dbReference>
<dbReference type="Proteomes" id="UP001175271">
    <property type="component" value="Unassembled WGS sequence"/>
</dbReference>
<sequence>MGANCRCRHWAAFLSISVAEFLASIAWSHLSEALRRELQNEALSTLVRLMTDSDVRVQRAVASSLVKFGSSTECGTLTNIFHHDVPKEYISSVFPAVPMVLGMSGKYRFDNECVDYTLEQNLSAVLNKIYGVVTLSSEESLGGAVLVLQKLAEHFHPSVYRQSWISVIRRSDSLKGGLLELLVEWSEFACHTPGTLSLILSLTASIFAGVTEGNFIRVLMEQDLMRKQTIAPIPEDSLMNHLLLTPLRILNMYYTIISEERLRIASLNASLFSRPNSTRQGNHNRTVEISNLVGTGVHPAKSSSFLNSPCLKDFFPVMQGAYRNYLSSLNSDIQDRFTGLLEAAVQNLADVFEMMTYRAIQPLYEEIMMYAKTAVDICPVATVRLFHQMVKALFGSNAASISLDNLRAIRLNDSVPPTDAIEMYLLRSVNDFTLFSVFLTRTEFMDIHITRHLGWLNKEVLNKSNAGSSSDINSGLHLFENFVTNLILLYQSTNDVEVRKTILSMMCELILNDVRYDLVDPNKTLYNTVIDQIRNLQLRNTKMLREIFLYFVCLTRVSFIPFADVVGYAVDLVRRADSENIYPVLDAVHILVCEGLFMRNEPMEEIENTLVSRSEDLFEWVPGAVTQIWALMIHAARSSKNELRWCNISNEYFELYKTHCCLNLESPVPLATFFSCLYSLCVCSTAAFRPVDDFVGVFLSLFRFANPEISAVLSHSSTLLFVLLSHFAEDVFLSRLEKNGENPSSLLAKSLCDVIRLSFEALEHQKKDDLQALTIFYLQLLAYGIRTDKIPKIGEALVRELLELDPSILLFLASEHTKVFSYFVSLLSAMGLFEQQFLDVCLQNGNTEHLRKLVLLLTLSQNSVDYSALSSENFVLLLRMVDSERIIKIFQSMEEENRRELFDRVRYLVDQSMDLSDQLKIEAVAATFRYNSGIENGAETDLDIQITGNKVETVEGTVKWALRTMKTHPEKLPDLLQFVEDAPTAIDDIVKFLDPKYRTAFLEGCLEVAARIFRQNIESPADSSEQASANDIVTKCWKVALRSQLSTDEMIRLLSKFNSISPVLTHFRDFDSDAQTEFIVNCFVEYTCEVLEYDSLPEPHSDFFDALSFFFSHHEILQKYGNDFETLEGLSPLIETLVLIFERMASENSTLKINPRHWNIMVTSSGNKGSSIKDEIQSCFSFVQRIVHLFRTGAIRSERLEAISFALKAILRLPLFMSFAVVPSSALEQDWVLRINARVDRIVVPLVNIHMLTNVNVLSDFVWRAVWLGWFSRSQFEDFWMSLFGVLSSTPCGDELSSADGSHNTMEQINASCIAVDALKNILLQTLLYPYPGDTVKSRFVLKHREKEDTFLESEMGVKAATVKAKANRVPVVIALKENVERIGYDGKTYEMCQQSVMALWGITGVLNKERVNEDQNQEALRPLSNSASEYLLKMSSDLDTASSLRALFDNFTHWFSRGFEKLPVPLLSSSLNAIVLLSDMFDDISAYTILYGHMRSLFMSRILEDHYTLGFVIYALLKCVTVAGMEHCEQGQNLQDSVKRIQTYVEAGLSSRYSEVRTSTLYGVLYLLQSCSVDTHKQLVLFLTNFLVCELGRCLSATDPIYLCGSPETVEYQKIVWTVCFRMSEEAQPLGSNFQKNFCEMLCDTFLQPNLPEWTMDVITPGIESLVVHSRNFAPMFWPVALTCFRRYYSMPSKFPHALSVFSVCLLRDESNQKGDKVQPFLDLVFQILGESQNPEHVDLILRVFNDLLEVVFDTATAIEMLANVLLASPKKDSRAKLRNERILNLFYKMMERLRADSTAMNANLLPIISVLLRIKLIDDYSYARWLFITFMCSCSPDKWISRRFHVALCMKPEQLDQQFVSEVFEYFSNMLKNEYDIDEERESIFDVIRFFYNPDESCET</sequence>
<accession>A0AA39HQT1</accession>
<dbReference type="SUPFAM" id="SSF48371">
    <property type="entry name" value="ARM repeat"/>
    <property type="match status" value="2"/>
</dbReference>
<organism evidence="1 2">
    <name type="scientific">Steinernema hermaphroditum</name>
    <dbReference type="NCBI Taxonomy" id="289476"/>
    <lineage>
        <taxon>Eukaryota</taxon>
        <taxon>Metazoa</taxon>
        <taxon>Ecdysozoa</taxon>
        <taxon>Nematoda</taxon>
        <taxon>Chromadorea</taxon>
        <taxon>Rhabditida</taxon>
        <taxon>Tylenchina</taxon>
        <taxon>Panagrolaimomorpha</taxon>
        <taxon>Strongyloidoidea</taxon>
        <taxon>Steinernematidae</taxon>
        <taxon>Steinernema</taxon>
    </lineage>
</organism>